<reference evidence="2 3" key="1">
    <citation type="submission" date="2016-10" db="EMBL/GenBank/DDBJ databases">
        <authorList>
            <person name="Marach S."/>
            <person name="Prathuangwong S."/>
            <person name="Takikawa Y."/>
            <person name="Dohra H."/>
        </authorList>
    </citation>
    <scope>NUCLEOTIDE SEQUENCE [LARGE SCALE GENOMIC DNA]</scope>
    <source>
        <strain evidence="2 3">K2</strain>
    </source>
</reference>
<keyword evidence="1" id="KW-0472">Membrane</keyword>
<keyword evidence="1" id="KW-0812">Transmembrane</keyword>
<feature type="transmembrane region" description="Helical" evidence="1">
    <location>
        <begin position="39"/>
        <end position="61"/>
    </location>
</feature>
<evidence type="ECO:0000313" key="3">
    <source>
        <dbReference type="Proteomes" id="UP000180036"/>
    </source>
</evidence>
<name>A0AAP7TBX0_BACAM</name>
<keyword evidence="1" id="KW-1133">Transmembrane helix</keyword>
<evidence type="ECO:0000256" key="1">
    <source>
        <dbReference type="SAM" id="Phobius"/>
    </source>
</evidence>
<accession>A0AAP7TBX0</accession>
<evidence type="ECO:0000313" key="2">
    <source>
        <dbReference type="EMBL" id="OIK21805.1"/>
    </source>
</evidence>
<comment type="caution">
    <text evidence="2">The sequence shown here is derived from an EMBL/GenBank/DDBJ whole genome shotgun (WGS) entry which is preliminary data.</text>
</comment>
<dbReference type="AlphaFoldDB" id="A0AAP7TBX0"/>
<feature type="transmembrane region" description="Helical" evidence="1">
    <location>
        <begin position="12"/>
        <end position="27"/>
    </location>
</feature>
<protein>
    <submittedName>
        <fullName evidence="2">Uncharacterized protein</fullName>
    </submittedName>
</protein>
<gene>
    <name evidence="2" type="ORF">BKP66_09650</name>
</gene>
<dbReference type="EMBL" id="MOEA01000002">
    <property type="protein sequence ID" value="OIK21805.1"/>
    <property type="molecule type" value="Genomic_DNA"/>
</dbReference>
<organism evidence="2 3">
    <name type="scientific">Bacillus amyloliquefaciens</name>
    <name type="common">Bacillus velezensis</name>
    <dbReference type="NCBI Taxonomy" id="1390"/>
    <lineage>
        <taxon>Bacteria</taxon>
        <taxon>Bacillati</taxon>
        <taxon>Bacillota</taxon>
        <taxon>Bacilli</taxon>
        <taxon>Bacillales</taxon>
        <taxon>Bacillaceae</taxon>
        <taxon>Bacillus</taxon>
        <taxon>Bacillus amyloliquefaciens group</taxon>
    </lineage>
</organism>
<proteinExistence type="predicted"/>
<dbReference type="Proteomes" id="UP000180036">
    <property type="component" value="Unassembled WGS sequence"/>
</dbReference>
<sequence length="64" mass="7520">MLAFFEDVSELSHLVLLFCSFLFYRTLKKAKRERKLTVFEIILMLLIPFGVFSWAVSFVVLKTS</sequence>